<reference evidence="1 2" key="1">
    <citation type="submission" date="2024-04" db="EMBL/GenBank/DDBJ databases">
        <authorList>
            <person name="Fracassetti M."/>
        </authorList>
    </citation>
    <scope>NUCLEOTIDE SEQUENCE [LARGE SCALE GENOMIC DNA]</scope>
</reference>
<proteinExistence type="predicted"/>
<dbReference type="AlphaFoldDB" id="A0AAV2E661"/>
<evidence type="ECO:0000313" key="2">
    <source>
        <dbReference type="Proteomes" id="UP001497516"/>
    </source>
</evidence>
<dbReference type="EMBL" id="OZ034817">
    <property type="protein sequence ID" value="CAL1381172.1"/>
    <property type="molecule type" value="Genomic_DNA"/>
</dbReference>
<protein>
    <submittedName>
        <fullName evidence="1">Uncharacterized protein</fullName>
    </submittedName>
</protein>
<organism evidence="1 2">
    <name type="scientific">Linum trigynum</name>
    <dbReference type="NCBI Taxonomy" id="586398"/>
    <lineage>
        <taxon>Eukaryota</taxon>
        <taxon>Viridiplantae</taxon>
        <taxon>Streptophyta</taxon>
        <taxon>Embryophyta</taxon>
        <taxon>Tracheophyta</taxon>
        <taxon>Spermatophyta</taxon>
        <taxon>Magnoliopsida</taxon>
        <taxon>eudicotyledons</taxon>
        <taxon>Gunneridae</taxon>
        <taxon>Pentapetalae</taxon>
        <taxon>rosids</taxon>
        <taxon>fabids</taxon>
        <taxon>Malpighiales</taxon>
        <taxon>Linaceae</taxon>
        <taxon>Linum</taxon>
    </lineage>
</organism>
<name>A0AAV2E661_9ROSI</name>
<accession>A0AAV2E661</accession>
<gene>
    <name evidence="1" type="ORF">LTRI10_LOCUS22572</name>
</gene>
<keyword evidence="2" id="KW-1185">Reference proteome</keyword>
<dbReference type="Proteomes" id="UP001497516">
    <property type="component" value="Chromosome 4"/>
</dbReference>
<sequence length="265" mass="30330">MNILAYLHRLGWDSLVEKLRFSQCPEFVCLFYVNLRCGPRSDPSFFTTLVYDYEIKVTPALLASVHDLLHARLQAGTDREFVNLGFRFPSKLVAGRLHDDLKVLFFFLTRWFLPRDSASTDLVHSADLWVLSNARIGRRVSYASLMFHHMIKFDIEYYGGPLPFGPHIIRLLYRLGIDLRDKVIVCDVLDDLRPQHVLARLDALVGLRKPVTSLGGVRNQQLQLDSSLALVNAAAAAFKQEARSRCGPKRKLLLEKDLMLPKFVY</sequence>
<evidence type="ECO:0000313" key="1">
    <source>
        <dbReference type="EMBL" id="CAL1381172.1"/>
    </source>
</evidence>